<protein>
    <submittedName>
        <fullName evidence="2">Cache domain-containing protein</fullName>
    </submittedName>
</protein>
<evidence type="ECO:0000313" key="2">
    <source>
        <dbReference type="EMBL" id="MDI1231582.1"/>
    </source>
</evidence>
<organism evidence="2 3">
    <name type="scientific">Candidatus Methylobacter titanis</name>
    <dbReference type="NCBI Taxonomy" id="3053457"/>
    <lineage>
        <taxon>Bacteria</taxon>
        <taxon>Pseudomonadati</taxon>
        <taxon>Pseudomonadota</taxon>
        <taxon>Gammaproteobacteria</taxon>
        <taxon>Methylococcales</taxon>
        <taxon>Methylococcaceae</taxon>
        <taxon>Methylobacter</taxon>
    </lineage>
</organism>
<name>A0AA43Q6P2_9GAMM</name>
<dbReference type="Pfam" id="PF22673">
    <property type="entry name" value="MCP-like_PDC_1"/>
    <property type="match status" value="1"/>
</dbReference>
<keyword evidence="1" id="KW-0812">Transmembrane</keyword>
<keyword evidence="3" id="KW-1185">Reference proteome</keyword>
<feature type="transmembrane region" description="Helical" evidence="1">
    <location>
        <begin position="642"/>
        <end position="660"/>
    </location>
</feature>
<keyword evidence="1" id="KW-1133">Transmembrane helix</keyword>
<feature type="transmembrane region" description="Helical" evidence="1">
    <location>
        <begin position="351"/>
        <end position="373"/>
    </location>
</feature>
<feature type="transmembrane region" description="Helical" evidence="1">
    <location>
        <begin position="715"/>
        <end position="734"/>
    </location>
</feature>
<feature type="transmembrane region" description="Helical" evidence="1">
    <location>
        <begin position="12"/>
        <end position="30"/>
    </location>
</feature>
<dbReference type="Proteomes" id="UP001160519">
    <property type="component" value="Unassembled WGS sequence"/>
</dbReference>
<feature type="transmembrane region" description="Helical" evidence="1">
    <location>
        <begin position="612"/>
        <end position="636"/>
    </location>
</feature>
<evidence type="ECO:0000256" key="1">
    <source>
        <dbReference type="SAM" id="Phobius"/>
    </source>
</evidence>
<dbReference type="AlphaFoldDB" id="A0AA43Q6P2"/>
<accession>A0AA43Q6P2</accession>
<reference evidence="2" key="1">
    <citation type="submission" date="2023-01" db="EMBL/GenBank/DDBJ databases">
        <title>Biogeochemical cycle of methane in antarctic sediments.</title>
        <authorList>
            <person name="Roldan D.M."/>
            <person name="Menes R.J."/>
        </authorList>
    </citation>
    <scope>NUCLEOTIDE SEQUENCE [LARGE SCALE GENOMIC DNA]</scope>
    <source>
        <strain evidence="2">K-2018 MAG008</strain>
    </source>
</reference>
<sequence length="735" mass="84023">MTTIKKLGSKSLFNLIIVFVSFFVVVVSSYQCWETDRKTLEETKTSINKEADISVSDINNRLLYIMTTGQNFADALTNGEIPYTDFEQHAKQIMIANHDTATPKPSKFYNVSVSFAKGAYDASQPNQLANAIYVSDRKTGKITLLKRDYDYTINDNTTKTAWFIKAFEERKSYWQQPKYGDISNSFLVSYTTPFFTSSSKEKVAGVVSVGFSTDELKAIMDKQDYRRTGFGIVLSDTGNLVYHPNNLLPLIDVGNYKEGFKEDLEFINKIKKDAKKSQAIKIYELPKTHEKAWVLFKTIPASQWTYQVVFLEDELGVEQKILGIKIYLITSLIVFFISLCSYFLIRPNGKSVSLWFFSTFVGIVFLVGTAFLWHNADIKEMQLTTDANKLESEHDINVYTQNQNDFFKAIHKKPPFYIPTGVFIKGTEFQGSNNIVISGYIWQKYQLDDALEPNMMPSDFCMLSSDKIPKDKSIVLSDAFEESGNTTLSCDQSSYTQAKDRIVTLGWYFKAQLRQPFNYSNFPLDKNTIWVRMRANSLTDHIVLTPDFSSYSNIYERSFMGINLSQFILPSWEVFGTFFSVETSNFNSNFGVNNHTQKTPQELLFNIAVKRVFLDSIFSTVVPIFLIYLILFVVLFSSLDDLLAVLGINAGLLFSVALWHSSLRTSLSSTGVTYFETYYFVCYLIISLVCINSVLLACRYELTILHYRNNLLPKLTFFPLVSGITFVITLFMLFK</sequence>
<dbReference type="Gene3D" id="3.30.450.20">
    <property type="entry name" value="PAS domain"/>
    <property type="match status" value="2"/>
</dbReference>
<proteinExistence type="predicted"/>
<feature type="transmembrane region" description="Helical" evidence="1">
    <location>
        <begin position="672"/>
        <end position="695"/>
    </location>
</feature>
<evidence type="ECO:0000313" key="3">
    <source>
        <dbReference type="Proteomes" id="UP001160519"/>
    </source>
</evidence>
<keyword evidence="1" id="KW-0472">Membrane</keyword>
<comment type="caution">
    <text evidence="2">The sequence shown here is derived from an EMBL/GenBank/DDBJ whole genome shotgun (WGS) entry which is preliminary data.</text>
</comment>
<dbReference type="EMBL" id="JAQSDF010000033">
    <property type="protein sequence ID" value="MDI1231582.1"/>
    <property type="molecule type" value="Genomic_DNA"/>
</dbReference>
<feature type="transmembrane region" description="Helical" evidence="1">
    <location>
        <begin position="326"/>
        <end position="345"/>
    </location>
</feature>
<gene>
    <name evidence="2" type="ORF">PSU93_10565</name>
</gene>